<reference evidence="2" key="1">
    <citation type="journal article" date="2016" name="Genome Announc.">
        <title>Draft Genome Sequences of Methanobrevibacter curvatus DSM11111, Methanobrevibacter cuticularis DSM11139, Methanobrevibacter filiformis DSM11501, and Methanobrevibacter oralis DSM7256.</title>
        <authorList>
            <person name="Poehlein A."/>
            <person name="Seedorf H."/>
        </authorList>
    </citation>
    <scope>NUCLEOTIDE SEQUENCE [LARGE SCALE GENOMIC DNA]</scope>
    <source>
        <strain evidence="2">DSM 7256 / JCM 30027 / ZR</strain>
    </source>
</reference>
<comment type="caution">
    <text evidence="1">The sequence shown here is derived from an EMBL/GenBank/DDBJ whole genome shotgun (WGS) entry which is preliminary data.</text>
</comment>
<gene>
    <name evidence="1" type="ORF">MBORA_19860</name>
</gene>
<dbReference type="AlphaFoldDB" id="A0A165YVM6"/>
<evidence type="ECO:0000313" key="2">
    <source>
        <dbReference type="Proteomes" id="UP000077428"/>
    </source>
</evidence>
<dbReference type="Proteomes" id="UP000077428">
    <property type="component" value="Unassembled WGS sequence"/>
</dbReference>
<proteinExistence type="predicted"/>
<accession>A0A165YVM6</accession>
<sequence length="137" mass="16801">MNTTYQSYYTLKNLGDNIDKTHEFYTLYYLFQIFKELNPHYFKKNRGSDRPRIYTADIMLPFVQWGHLNKIISCRELENWWTRNDDTCNFILDCKKPGKSSINEFINDYDYLIDEFDKFIVDFFSKNWFNGWKYNLS</sequence>
<dbReference type="PATRIC" id="fig|66851.6.peg.2180"/>
<name>A0A165YVM6_METOA</name>
<keyword evidence="2" id="KW-1185">Reference proteome</keyword>
<dbReference type="OrthoDB" id="76313at2157"/>
<organism evidence="1 2">
    <name type="scientific">Methanobrevibacter oralis</name>
    <dbReference type="NCBI Taxonomy" id="66851"/>
    <lineage>
        <taxon>Archaea</taxon>
        <taxon>Methanobacteriati</taxon>
        <taxon>Methanobacteriota</taxon>
        <taxon>Methanomada group</taxon>
        <taxon>Methanobacteria</taxon>
        <taxon>Methanobacteriales</taxon>
        <taxon>Methanobacteriaceae</taxon>
        <taxon>Methanobrevibacter</taxon>
    </lineage>
</organism>
<protein>
    <submittedName>
        <fullName evidence="1">Uncharacterized protein</fullName>
    </submittedName>
</protein>
<dbReference type="RefSeq" id="WP_042692755.1">
    <property type="nucleotide sequence ID" value="NZ_CABMAB010000012.1"/>
</dbReference>
<dbReference type="STRING" id="66851.MBORA_19860"/>
<dbReference type="EMBL" id="LWMU01000136">
    <property type="protein sequence ID" value="KZX09924.1"/>
    <property type="molecule type" value="Genomic_DNA"/>
</dbReference>
<evidence type="ECO:0000313" key="1">
    <source>
        <dbReference type="EMBL" id="KZX09924.1"/>
    </source>
</evidence>